<proteinExistence type="inferred from homology"/>
<dbReference type="Gene3D" id="3.40.50.620">
    <property type="entry name" value="HUPs"/>
    <property type="match status" value="1"/>
</dbReference>
<comment type="function">
    <text evidence="1">Catalyzes the phosphorylation of riboflavin to FMN followed by the adenylation of FMN to FAD.</text>
</comment>
<reference evidence="17 18" key="1">
    <citation type="submission" date="2016-11" db="EMBL/GenBank/DDBJ databases">
        <authorList>
            <person name="Jaros S."/>
            <person name="Januszkiewicz K."/>
            <person name="Wedrychowicz H."/>
        </authorList>
    </citation>
    <scope>NUCLEOTIDE SEQUENCE [LARGE SCALE GENOMIC DNA]</scope>
    <source>
        <strain evidence="17 18">CGMCC 4.5723</strain>
    </source>
</reference>
<comment type="catalytic activity">
    <reaction evidence="14 15">
        <text>FMN + ATP + H(+) = FAD + diphosphate</text>
        <dbReference type="Rhea" id="RHEA:17237"/>
        <dbReference type="ChEBI" id="CHEBI:15378"/>
        <dbReference type="ChEBI" id="CHEBI:30616"/>
        <dbReference type="ChEBI" id="CHEBI:33019"/>
        <dbReference type="ChEBI" id="CHEBI:57692"/>
        <dbReference type="ChEBI" id="CHEBI:58210"/>
        <dbReference type="EC" id="2.7.7.2"/>
    </reaction>
</comment>
<dbReference type="InterPro" id="IPR014729">
    <property type="entry name" value="Rossmann-like_a/b/a_fold"/>
</dbReference>
<dbReference type="InterPro" id="IPR004821">
    <property type="entry name" value="Cyt_trans-like"/>
</dbReference>
<evidence type="ECO:0000256" key="2">
    <source>
        <dbReference type="ARBA" id="ARBA00004726"/>
    </source>
</evidence>
<evidence type="ECO:0000313" key="17">
    <source>
        <dbReference type="EMBL" id="SHJ33236.1"/>
    </source>
</evidence>
<sequence>MAWGGRGGFASADARGAWQAWGGRAEGPSAKANGEGESNVRRWYGPEGVPSGWGRSVVAVGVFDGVHRGHRALLETAVERGGALGLPVVVVTFDPHPGAVLRGTPPAVLTPLERRIDLLGGYGADAVCVVPFTKDLSGRTPEEFVRDLLVDRLHAAAVVVGEDFRFGHRAAGDVAELARLGAEHGFTVDGVALVADGETITSTRVRALLAAGDVAGAAGLLGRPHRVEGEIVHGAARGRELLGFPTANMDLAPATAVPGDGVYAGWLSRAERSPRGESRWPAAVSVGTNPTFDGAERTVEAYALDRDDLELYGVRMTVDFTARIRGQERFDGIDDLIVAMRRDVERCRVVLGVS</sequence>
<dbReference type="EMBL" id="FQZK01000005">
    <property type="protein sequence ID" value="SHJ33236.1"/>
    <property type="molecule type" value="Genomic_DNA"/>
</dbReference>
<evidence type="ECO:0000256" key="14">
    <source>
        <dbReference type="ARBA" id="ARBA00049494"/>
    </source>
</evidence>
<evidence type="ECO:0000256" key="3">
    <source>
        <dbReference type="ARBA" id="ARBA00005201"/>
    </source>
</evidence>
<feature type="domain" description="Riboflavin kinase" evidence="16">
    <location>
        <begin position="220"/>
        <end position="352"/>
    </location>
</feature>
<dbReference type="SMART" id="SM00904">
    <property type="entry name" value="Flavokinase"/>
    <property type="match status" value="1"/>
</dbReference>
<protein>
    <recommendedName>
        <fullName evidence="15">Riboflavin biosynthesis protein</fullName>
    </recommendedName>
    <domain>
        <recommendedName>
            <fullName evidence="15">Riboflavin kinase</fullName>
            <ecNumber evidence="15">2.7.1.26</ecNumber>
        </recommendedName>
        <alternativeName>
            <fullName evidence="15">Flavokinase</fullName>
        </alternativeName>
    </domain>
    <domain>
        <recommendedName>
            <fullName evidence="15">FMN adenylyltransferase</fullName>
            <ecNumber evidence="15">2.7.7.2</ecNumber>
        </recommendedName>
        <alternativeName>
            <fullName evidence="15">FAD pyrophosphorylase</fullName>
        </alternativeName>
        <alternativeName>
            <fullName evidence="15">FAD synthase</fullName>
        </alternativeName>
    </domain>
</protein>
<evidence type="ECO:0000313" key="18">
    <source>
        <dbReference type="Proteomes" id="UP000184452"/>
    </source>
</evidence>
<dbReference type="SUPFAM" id="SSF82114">
    <property type="entry name" value="Riboflavin kinase-like"/>
    <property type="match status" value="1"/>
</dbReference>
<dbReference type="PANTHER" id="PTHR22749">
    <property type="entry name" value="RIBOFLAVIN KINASE/FMN ADENYLYLTRANSFERASE"/>
    <property type="match status" value="1"/>
</dbReference>
<comment type="pathway">
    <text evidence="3 15">Cofactor biosynthesis; FMN biosynthesis; FMN from riboflavin (ATP route): step 1/1.</text>
</comment>
<evidence type="ECO:0000256" key="8">
    <source>
        <dbReference type="ARBA" id="ARBA00022741"/>
    </source>
</evidence>
<dbReference type="AlphaFoldDB" id="A0A1M6IFX6"/>
<dbReference type="UniPathway" id="UPA00276">
    <property type="reaction ID" value="UER00406"/>
</dbReference>
<dbReference type="UniPathway" id="UPA00277">
    <property type="reaction ID" value="UER00407"/>
</dbReference>
<comment type="pathway">
    <text evidence="2 15">Cofactor biosynthesis; FAD biosynthesis; FAD from FMN: step 1/1.</text>
</comment>
<dbReference type="NCBIfam" id="TIGR00125">
    <property type="entry name" value="cyt_tran_rel"/>
    <property type="match status" value="1"/>
</dbReference>
<evidence type="ECO:0000256" key="13">
    <source>
        <dbReference type="ARBA" id="ARBA00047880"/>
    </source>
</evidence>
<dbReference type="FunFam" id="2.40.30.30:FF:000003">
    <property type="entry name" value="Riboflavin biosynthesis protein"/>
    <property type="match status" value="1"/>
</dbReference>
<evidence type="ECO:0000256" key="6">
    <source>
        <dbReference type="ARBA" id="ARBA00022679"/>
    </source>
</evidence>
<dbReference type="EC" id="2.7.1.26" evidence="15"/>
<dbReference type="InterPro" id="IPR015864">
    <property type="entry name" value="FAD_synthase"/>
</dbReference>
<dbReference type="GO" id="GO:0009398">
    <property type="term" value="P:FMN biosynthetic process"/>
    <property type="evidence" value="ECO:0007669"/>
    <property type="project" value="UniProtKB-UniRule"/>
</dbReference>
<keyword evidence="10 15" id="KW-0274">FAD</keyword>
<evidence type="ECO:0000256" key="4">
    <source>
        <dbReference type="ARBA" id="ARBA00022630"/>
    </source>
</evidence>
<dbReference type="Pfam" id="PF01687">
    <property type="entry name" value="Flavokinase"/>
    <property type="match status" value="1"/>
</dbReference>
<comment type="catalytic activity">
    <reaction evidence="13 15">
        <text>riboflavin + ATP = FMN + ADP + H(+)</text>
        <dbReference type="Rhea" id="RHEA:14357"/>
        <dbReference type="ChEBI" id="CHEBI:15378"/>
        <dbReference type="ChEBI" id="CHEBI:30616"/>
        <dbReference type="ChEBI" id="CHEBI:57986"/>
        <dbReference type="ChEBI" id="CHEBI:58210"/>
        <dbReference type="ChEBI" id="CHEBI:456216"/>
        <dbReference type="EC" id="2.7.1.26"/>
    </reaction>
</comment>
<evidence type="ECO:0000256" key="11">
    <source>
        <dbReference type="ARBA" id="ARBA00022840"/>
    </source>
</evidence>
<keyword evidence="12" id="KW-0511">Multifunctional enzyme</keyword>
<dbReference type="PIRSF" id="PIRSF004491">
    <property type="entry name" value="FAD_Synth"/>
    <property type="match status" value="1"/>
</dbReference>
<dbReference type="STRING" id="758803.SAMN05421803_105133"/>
<keyword evidence="9 15" id="KW-0418">Kinase</keyword>
<dbReference type="CDD" id="cd02064">
    <property type="entry name" value="FAD_synthetase_N"/>
    <property type="match status" value="1"/>
</dbReference>
<dbReference type="Proteomes" id="UP000184452">
    <property type="component" value="Unassembled WGS sequence"/>
</dbReference>
<dbReference type="GO" id="GO:0005524">
    <property type="term" value="F:ATP binding"/>
    <property type="evidence" value="ECO:0007669"/>
    <property type="project" value="UniProtKB-UniRule"/>
</dbReference>
<gene>
    <name evidence="17" type="ORF">SAMN05421803_105133</name>
</gene>
<dbReference type="GO" id="GO:0008531">
    <property type="term" value="F:riboflavin kinase activity"/>
    <property type="evidence" value="ECO:0007669"/>
    <property type="project" value="UniProtKB-UniRule"/>
</dbReference>
<keyword evidence="4 15" id="KW-0285">Flavoprotein</keyword>
<keyword evidence="8 15" id="KW-0547">Nucleotide-binding</keyword>
<dbReference type="SUPFAM" id="SSF52374">
    <property type="entry name" value="Nucleotidylyl transferase"/>
    <property type="match status" value="1"/>
</dbReference>
<evidence type="ECO:0000256" key="9">
    <source>
        <dbReference type="ARBA" id="ARBA00022777"/>
    </source>
</evidence>
<keyword evidence="5 15" id="KW-0288">FMN</keyword>
<evidence type="ECO:0000256" key="12">
    <source>
        <dbReference type="ARBA" id="ARBA00023268"/>
    </source>
</evidence>
<evidence type="ECO:0000256" key="5">
    <source>
        <dbReference type="ARBA" id="ARBA00022643"/>
    </source>
</evidence>
<evidence type="ECO:0000256" key="7">
    <source>
        <dbReference type="ARBA" id="ARBA00022695"/>
    </source>
</evidence>
<dbReference type="Pfam" id="PF06574">
    <property type="entry name" value="FAD_syn"/>
    <property type="match status" value="1"/>
</dbReference>
<dbReference type="GO" id="GO:0003919">
    <property type="term" value="F:FMN adenylyltransferase activity"/>
    <property type="evidence" value="ECO:0007669"/>
    <property type="project" value="UniProtKB-UniRule"/>
</dbReference>
<evidence type="ECO:0000256" key="1">
    <source>
        <dbReference type="ARBA" id="ARBA00002121"/>
    </source>
</evidence>
<keyword evidence="7 15" id="KW-0548">Nucleotidyltransferase</keyword>
<dbReference type="NCBIfam" id="NF004160">
    <property type="entry name" value="PRK05627.1-3"/>
    <property type="match status" value="1"/>
</dbReference>
<accession>A0A1M6IFX6</accession>
<dbReference type="InterPro" id="IPR015865">
    <property type="entry name" value="Riboflavin_kinase_bac/euk"/>
</dbReference>
<dbReference type="FunFam" id="3.40.50.620:FF:000021">
    <property type="entry name" value="Riboflavin biosynthesis protein"/>
    <property type="match status" value="1"/>
</dbReference>
<dbReference type="InterPro" id="IPR002606">
    <property type="entry name" value="Riboflavin_kinase_bac"/>
</dbReference>
<evidence type="ECO:0000259" key="16">
    <source>
        <dbReference type="SMART" id="SM00904"/>
    </source>
</evidence>
<evidence type="ECO:0000256" key="10">
    <source>
        <dbReference type="ARBA" id="ARBA00022827"/>
    </source>
</evidence>
<organism evidence="17 18">
    <name type="scientific">Nocardiopsis flavescens</name>
    <dbReference type="NCBI Taxonomy" id="758803"/>
    <lineage>
        <taxon>Bacteria</taxon>
        <taxon>Bacillati</taxon>
        <taxon>Actinomycetota</taxon>
        <taxon>Actinomycetes</taxon>
        <taxon>Streptosporangiales</taxon>
        <taxon>Nocardiopsidaceae</taxon>
        <taxon>Nocardiopsis</taxon>
    </lineage>
</organism>
<evidence type="ECO:0000256" key="15">
    <source>
        <dbReference type="PIRNR" id="PIRNR004491"/>
    </source>
</evidence>
<dbReference type="PANTHER" id="PTHR22749:SF6">
    <property type="entry name" value="RIBOFLAVIN KINASE"/>
    <property type="match status" value="1"/>
</dbReference>
<keyword evidence="11 15" id="KW-0067">ATP-binding</keyword>
<dbReference type="InterPro" id="IPR023468">
    <property type="entry name" value="Riboflavin_kinase"/>
</dbReference>
<keyword evidence="6 15" id="KW-0808">Transferase</keyword>
<dbReference type="GO" id="GO:0006747">
    <property type="term" value="P:FAD biosynthetic process"/>
    <property type="evidence" value="ECO:0007669"/>
    <property type="project" value="UniProtKB-UniRule"/>
</dbReference>
<dbReference type="Gene3D" id="2.40.30.30">
    <property type="entry name" value="Riboflavin kinase-like"/>
    <property type="match status" value="1"/>
</dbReference>
<dbReference type="EC" id="2.7.7.2" evidence="15"/>
<dbReference type="InterPro" id="IPR023465">
    <property type="entry name" value="Riboflavin_kinase_dom_sf"/>
</dbReference>
<name>A0A1M6IFX6_9ACTN</name>
<comment type="similarity">
    <text evidence="15">Belongs to the ribF family.</text>
</comment>
<keyword evidence="18" id="KW-1185">Reference proteome</keyword>
<dbReference type="NCBIfam" id="TIGR00083">
    <property type="entry name" value="ribF"/>
    <property type="match status" value="1"/>
</dbReference>
<dbReference type="GO" id="GO:0009231">
    <property type="term" value="P:riboflavin biosynthetic process"/>
    <property type="evidence" value="ECO:0007669"/>
    <property type="project" value="InterPro"/>
</dbReference>